<feature type="region of interest" description="Disordered" evidence="1">
    <location>
        <begin position="112"/>
        <end position="175"/>
    </location>
</feature>
<organism evidence="2">
    <name type="scientific">Setaria italica</name>
    <name type="common">Foxtail millet</name>
    <name type="synonym">Panicum italicum</name>
    <dbReference type="NCBI Taxonomy" id="4555"/>
    <lineage>
        <taxon>Eukaryota</taxon>
        <taxon>Viridiplantae</taxon>
        <taxon>Streptophyta</taxon>
        <taxon>Embryophyta</taxon>
        <taxon>Tracheophyta</taxon>
        <taxon>Spermatophyta</taxon>
        <taxon>Magnoliopsida</taxon>
        <taxon>Liliopsida</taxon>
        <taxon>Poales</taxon>
        <taxon>Poaceae</taxon>
        <taxon>PACMAD clade</taxon>
        <taxon>Panicoideae</taxon>
        <taxon>Panicodae</taxon>
        <taxon>Paniceae</taxon>
        <taxon>Cenchrinae</taxon>
        <taxon>Setaria</taxon>
    </lineage>
</organism>
<protein>
    <submittedName>
        <fullName evidence="2">Uncharacterized protein</fullName>
    </submittedName>
</protein>
<feature type="compositionally biased region" description="Polar residues" evidence="1">
    <location>
        <begin position="58"/>
        <end position="73"/>
    </location>
</feature>
<feature type="region of interest" description="Disordered" evidence="1">
    <location>
        <begin position="34"/>
        <end position="75"/>
    </location>
</feature>
<sequence length="300" mass="32125">MEMFGGATSPESEEKRRLPIVAWSGAMATCLLLRPERETRRHRGPTTWSPLPRRRTPPSISVNVPSTRRSTPYRSACETALTSPEARSARDPFAASVQFAMAWATTARPTSTGRFLRADGGGDVALSRKKARSGPEPGGRGRTARRARPSPRRGRKVRIEQVEPYPSPPSAKTTGGMLRRTVHAVGSLWDVRQFEELDDDLAGGTASGCSRWHLLCGGGLEEGGGTSKGGWFAGAVSAASRPVATGAVGAARVVEGTSGRRGQRRDKSRPHRSDPADENDPGWTVNETPSTLHLVVGGRA</sequence>
<dbReference type="EMBL" id="CM003528">
    <property type="protein sequence ID" value="RCV08288.1"/>
    <property type="molecule type" value="Genomic_DNA"/>
</dbReference>
<feature type="compositionally biased region" description="Basic residues" evidence="1">
    <location>
        <begin position="261"/>
        <end position="270"/>
    </location>
</feature>
<proteinExistence type="predicted"/>
<name>A0A368PS65_SETIT</name>
<feature type="compositionally biased region" description="Basic residues" evidence="1">
    <location>
        <begin position="142"/>
        <end position="156"/>
    </location>
</feature>
<accession>A0A368PS65</accession>
<feature type="region of interest" description="Disordered" evidence="1">
    <location>
        <begin position="254"/>
        <end position="300"/>
    </location>
</feature>
<evidence type="ECO:0000313" key="2">
    <source>
        <dbReference type="EMBL" id="RCV08288.1"/>
    </source>
</evidence>
<evidence type="ECO:0000256" key="1">
    <source>
        <dbReference type="SAM" id="MobiDB-lite"/>
    </source>
</evidence>
<reference evidence="2" key="1">
    <citation type="journal article" date="2012" name="Nat. Biotechnol.">
        <title>Reference genome sequence of the model plant Setaria.</title>
        <authorList>
            <person name="Bennetzen J.L."/>
            <person name="Schmutz J."/>
            <person name="Wang H."/>
            <person name="Percifield R."/>
            <person name="Hawkins J."/>
            <person name="Pontaroli A.C."/>
            <person name="Estep M."/>
            <person name="Feng L."/>
            <person name="Vaughn J.N."/>
            <person name="Grimwood J."/>
            <person name="Jenkins J."/>
            <person name="Barry K."/>
            <person name="Lindquist E."/>
            <person name="Hellsten U."/>
            <person name="Deshpande S."/>
            <person name="Wang X."/>
            <person name="Wu X."/>
            <person name="Mitros T."/>
            <person name="Triplett J."/>
            <person name="Yang X."/>
            <person name="Ye C.Y."/>
            <person name="Mauro-Herrera M."/>
            <person name="Wang L."/>
            <person name="Li P."/>
            <person name="Sharma M."/>
            <person name="Sharma R."/>
            <person name="Ronald P.C."/>
            <person name="Panaud O."/>
            <person name="Kellogg E.A."/>
            <person name="Brutnell T.P."/>
            <person name="Doust A.N."/>
            <person name="Tuskan G.A."/>
            <person name="Rokhsar D."/>
            <person name="Devos K.M."/>
        </authorList>
    </citation>
    <scope>NUCLEOTIDE SEQUENCE [LARGE SCALE GENOMIC DNA]</scope>
    <source>
        <strain evidence="2">Yugu1</strain>
    </source>
</reference>
<dbReference type="AlphaFoldDB" id="A0A368PS65"/>
<reference evidence="2" key="2">
    <citation type="submission" date="2015-07" db="EMBL/GenBank/DDBJ databases">
        <authorList>
            <person name="Noorani M."/>
        </authorList>
    </citation>
    <scope>NUCLEOTIDE SEQUENCE</scope>
    <source>
        <strain evidence="2">Yugu1</strain>
    </source>
</reference>
<gene>
    <name evidence="2" type="ORF">SETIT_1G313900v2</name>
</gene>